<feature type="active site" description="Proton donor/acceptor" evidence="5">
    <location>
        <position position="135"/>
    </location>
</feature>
<accession>A0A9D2HL75</accession>
<reference evidence="7" key="1">
    <citation type="journal article" date="2021" name="PeerJ">
        <title>Extensive microbial diversity within the chicken gut microbiome revealed by metagenomics and culture.</title>
        <authorList>
            <person name="Gilroy R."/>
            <person name="Ravi A."/>
            <person name="Getino M."/>
            <person name="Pursley I."/>
            <person name="Horton D.L."/>
            <person name="Alikhan N.F."/>
            <person name="Baker D."/>
            <person name="Gharbi K."/>
            <person name="Hall N."/>
            <person name="Watson M."/>
            <person name="Adriaenssens E.M."/>
            <person name="Foster-Nyarko E."/>
            <person name="Jarju S."/>
            <person name="Secka A."/>
            <person name="Antonio M."/>
            <person name="Oren A."/>
            <person name="Chaudhuri R.R."/>
            <person name="La Ragione R."/>
            <person name="Hildebrand F."/>
            <person name="Pallen M.J."/>
        </authorList>
    </citation>
    <scope>NUCLEOTIDE SEQUENCE</scope>
    <source>
        <strain evidence="7">CHK178-16964</strain>
    </source>
</reference>
<dbReference type="SMART" id="SM01130">
    <property type="entry name" value="DHDPS"/>
    <property type="match status" value="1"/>
</dbReference>
<gene>
    <name evidence="7" type="ORF">IAA07_12045</name>
</gene>
<evidence type="ECO:0000256" key="4">
    <source>
        <dbReference type="PIRNR" id="PIRNR001365"/>
    </source>
</evidence>
<dbReference type="PANTHER" id="PTHR12128:SF66">
    <property type="entry name" value="4-HYDROXY-2-OXOGLUTARATE ALDOLASE, MITOCHONDRIAL"/>
    <property type="match status" value="1"/>
</dbReference>
<dbReference type="InterPro" id="IPR013785">
    <property type="entry name" value="Aldolase_TIM"/>
</dbReference>
<dbReference type="GO" id="GO:0008840">
    <property type="term" value="F:4-hydroxy-tetrahydrodipicolinate synthase activity"/>
    <property type="evidence" value="ECO:0007669"/>
    <property type="project" value="TreeGrafter"/>
</dbReference>
<dbReference type="GO" id="GO:0044281">
    <property type="term" value="P:small molecule metabolic process"/>
    <property type="evidence" value="ECO:0007669"/>
    <property type="project" value="UniProtKB-ARBA"/>
</dbReference>
<dbReference type="SUPFAM" id="SSF51569">
    <property type="entry name" value="Aldolase"/>
    <property type="match status" value="1"/>
</dbReference>
<feature type="binding site" evidence="6">
    <location>
        <position position="206"/>
    </location>
    <ligand>
        <name>pyruvate</name>
        <dbReference type="ChEBI" id="CHEBI:15361"/>
    </ligand>
</feature>
<evidence type="ECO:0000256" key="5">
    <source>
        <dbReference type="PIRSR" id="PIRSR001365-1"/>
    </source>
</evidence>
<sequence length="295" mass="32240">MELKGIFPPMITPFKENGEVDYDAFVYNVKKWAGTGLEGLLVLGSNSETAFLREEEKLKLIQLTVENAGGKMVMCGTGMETASETIELTNKAADLGAQCALILTPCFYDAAMKTPSLLEYYTTVADNVKIPILVYNVPKFTHVNVGADLIEQLAKHPNIIGMKDSSGDMPQFATFKRVTKGQDFAVFVGTASALYPALALGAAGGILALANCMPDECIEVYDRYRKGDLDGSLETYQRIFPVNTAVTGTYGISGLKYVSTLCGYKGGYVRKPLMEQSEKNKEEMKKILQKARAME</sequence>
<keyword evidence="3" id="KW-0704">Schiff base</keyword>
<evidence type="ECO:0000256" key="3">
    <source>
        <dbReference type="ARBA" id="ARBA00023270"/>
    </source>
</evidence>
<evidence type="ECO:0000256" key="1">
    <source>
        <dbReference type="ARBA" id="ARBA00007592"/>
    </source>
</evidence>
<dbReference type="InterPro" id="IPR020625">
    <property type="entry name" value="Schiff_base-form_aldolases_AS"/>
</dbReference>
<dbReference type="PIRSF" id="PIRSF001365">
    <property type="entry name" value="DHDPS"/>
    <property type="match status" value="1"/>
</dbReference>
<dbReference type="AlphaFoldDB" id="A0A9D2HL75"/>
<dbReference type="Pfam" id="PF00701">
    <property type="entry name" value="DHDPS"/>
    <property type="match status" value="1"/>
</dbReference>
<comment type="similarity">
    <text evidence="1 4">Belongs to the DapA family.</text>
</comment>
<name>A0A9D2HL75_9FIRM</name>
<dbReference type="InterPro" id="IPR002220">
    <property type="entry name" value="DapA-like"/>
</dbReference>
<evidence type="ECO:0000313" key="8">
    <source>
        <dbReference type="Proteomes" id="UP000823900"/>
    </source>
</evidence>
<dbReference type="EMBL" id="DWZA01000101">
    <property type="protein sequence ID" value="HJA72283.1"/>
    <property type="molecule type" value="Genomic_DNA"/>
</dbReference>
<dbReference type="CDD" id="cd00408">
    <property type="entry name" value="DHDPS-like"/>
    <property type="match status" value="1"/>
</dbReference>
<feature type="active site" description="Schiff-base intermediate with substrate" evidence="5">
    <location>
        <position position="163"/>
    </location>
</feature>
<comment type="caution">
    <text evidence="7">The sequence shown here is derived from an EMBL/GenBank/DDBJ whole genome shotgun (WGS) entry which is preliminary data.</text>
</comment>
<dbReference type="Proteomes" id="UP000823900">
    <property type="component" value="Unassembled WGS sequence"/>
</dbReference>
<keyword evidence="2 4" id="KW-0456">Lyase</keyword>
<dbReference type="PRINTS" id="PR00146">
    <property type="entry name" value="DHPICSNTHASE"/>
</dbReference>
<dbReference type="PANTHER" id="PTHR12128">
    <property type="entry name" value="DIHYDRODIPICOLINATE SYNTHASE"/>
    <property type="match status" value="1"/>
</dbReference>
<protein>
    <submittedName>
        <fullName evidence="7">Dihydrodipicolinate synthase family protein</fullName>
    </submittedName>
</protein>
<dbReference type="PROSITE" id="PS00666">
    <property type="entry name" value="DHDPS_2"/>
    <property type="match status" value="1"/>
</dbReference>
<organism evidence="7 8">
    <name type="scientific">Candidatus Lachnoclostridium stercoravium</name>
    <dbReference type="NCBI Taxonomy" id="2838633"/>
    <lineage>
        <taxon>Bacteria</taxon>
        <taxon>Bacillati</taxon>
        <taxon>Bacillota</taxon>
        <taxon>Clostridia</taxon>
        <taxon>Lachnospirales</taxon>
        <taxon>Lachnospiraceae</taxon>
    </lineage>
</organism>
<proteinExistence type="inferred from homology"/>
<evidence type="ECO:0000313" key="7">
    <source>
        <dbReference type="EMBL" id="HJA72283.1"/>
    </source>
</evidence>
<evidence type="ECO:0000256" key="2">
    <source>
        <dbReference type="ARBA" id="ARBA00023239"/>
    </source>
</evidence>
<reference evidence="7" key="2">
    <citation type="submission" date="2021-04" db="EMBL/GenBank/DDBJ databases">
        <authorList>
            <person name="Gilroy R."/>
        </authorList>
    </citation>
    <scope>NUCLEOTIDE SEQUENCE</scope>
    <source>
        <strain evidence="7">CHK178-16964</strain>
    </source>
</reference>
<evidence type="ECO:0000256" key="6">
    <source>
        <dbReference type="PIRSR" id="PIRSR001365-2"/>
    </source>
</evidence>
<dbReference type="Gene3D" id="3.20.20.70">
    <property type="entry name" value="Aldolase class I"/>
    <property type="match status" value="1"/>
</dbReference>